<evidence type="ECO:0000313" key="12">
    <source>
        <dbReference type="Proteomes" id="UP001598112"/>
    </source>
</evidence>
<dbReference type="Proteomes" id="UP001598112">
    <property type="component" value="Unassembled WGS sequence"/>
</dbReference>
<evidence type="ECO:0000256" key="8">
    <source>
        <dbReference type="ARBA" id="ARBA00022842"/>
    </source>
</evidence>
<dbReference type="CDD" id="cd05403">
    <property type="entry name" value="NT_KNTase_like"/>
    <property type="match status" value="1"/>
</dbReference>
<dbReference type="RefSeq" id="WP_377978701.1">
    <property type="nucleotide sequence ID" value="NZ_JBBKXY010000002.1"/>
</dbReference>
<keyword evidence="4" id="KW-0548">Nucleotidyltransferase</keyword>
<keyword evidence="8" id="KW-0460">Magnesium</keyword>
<keyword evidence="7" id="KW-0067">ATP-binding</keyword>
<proteinExistence type="inferred from homology"/>
<evidence type="ECO:0000256" key="9">
    <source>
        <dbReference type="ARBA" id="ARBA00038276"/>
    </source>
</evidence>
<keyword evidence="6" id="KW-0547">Nucleotide-binding</keyword>
<dbReference type="InterPro" id="IPR002934">
    <property type="entry name" value="Polymerase_NTP_transf_dom"/>
</dbReference>
<keyword evidence="3" id="KW-0808">Transferase</keyword>
<dbReference type="Pfam" id="PF01909">
    <property type="entry name" value="NTP_transf_2"/>
    <property type="match status" value="1"/>
</dbReference>
<dbReference type="SUPFAM" id="SSF81301">
    <property type="entry name" value="Nucleotidyltransferase"/>
    <property type="match status" value="1"/>
</dbReference>
<gene>
    <name evidence="11" type="ORF">SKC35_07125</name>
</gene>
<evidence type="ECO:0000256" key="7">
    <source>
        <dbReference type="ARBA" id="ARBA00022840"/>
    </source>
</evidence>
<name>A0ABW6D8X7_9BACT</name>
<evidence type="ECO:0000256" key="5">
    <source>
        <dbReference type="ARBA" id="ARBA00022723"/>
    </source>
</evidence>
<protein>
    <submittedName>
        <fullName evidence="11">Nucleotidyltransferase family protein</fullName>
    </submittedName>
</protein>
<evidence type="ECO:0000259" key="10">
    <source>
        <dbReference type="Pfam" id="PF01909"/>
    </source>
</evidence>
<comment type="cofactor">
    <cofactor evidence="1">
        <name>Mg(2+)</name>
        <dbReference type="ChEBI" id="CHEBI:18420"/>
    </cofactor>
</comment>
<organism evidence="11 12">
    <name type="scientific">Aquirufa originis</name>
    <dbReference type="NCBI Taxonomy" id="3096514"/>
    <lineage>
        <taxon>Bacteria</taxon>
        <taxon>Pseudomonadati</taxon>
        <taxon>Bacteroidota</taxon>
        <taxon>Cytophagia</taxon>
        <taxon>Cytophagales</taxon>
        <taxon>Flectobacillaceae</taxon>
        <taxon>Aquirufa</taxon>
    </lineage>
</organism>
<reference evidence="11 12" key="1">
    <citation type="submission" date="2024-03" db="EMBL/GenBank/DDBJ databases">
        <title>Aquirufa genome sequencing.</title>
        <authorList>
            <person name="Pitt A."/>
            <person name="Hahn M.W."/>
        </authorList>
    </citation>
    <scope>NUCLEOTIDE SEQUENCE [LARGE SCALE GENOMIC DNA]</scope>
    <source>
        <strain evidence="11 12">KTFRIE-69F</strain>
    </source>
</reference>
<dbReference type="Gene3D" id="3.30.460.10">
    <property type="entry name" value="Beta Polymerase, domain 2"/>
    <property type="match status" value="1"/>
</dbReference>
<evidence type="ECO:0000256" key="2">
    <source>
        <dbReference type="ARBA" id="ARBA00022649"/>
    </source>
</evidence>
<dbReference type="PANTHER" id="PTHR33571:SF14">
    <property type="entry name" value="PROTEIN ADENYLYLTRANSFERASE MJ0435-RELATED"/>
    <property type="match status" value="1"/>
</dbReference>
<evidence type="ECO:0000313" key="11">
    <source>
        <dbReference type="EMBL" id="MFD3293453.1"/>
    </source>
</evidence>
<evidence type="ECO:0000256" key="3">
    <source>
        <dbReference type="ARBA" id="ARBA00022679"/>
    </source>
</evidence>
<comment type="similarity">
    <text evidence="9">Belongs to the MntA antitoxin family.</text>
</comment>
<dbReference type="EMBL" id="JBBKXY010000002">
    <property type="protein sequence ID" value="MFD3293453.1"/>
    <property type="molecule type" value="Genomic_DNA"/>
</dbReference>
<dbReference type="PANTHER" id="PTHR33571">
    <property type="entry name" value="SSL8005 PROTEIN"/>
    <property type="match status" value="1"/>
</dbReference>
<keyword evidence="12" id="KW-1185">Reference proteome</keyword>
<comment type="caution">
    <text evidence="11">The sequence shown here is derived from an EMBL/GenBank/DDBJ whole genome shotgun (WGS) entry which is preliminary data.</text>
</comment>
<dbReference type="InterPro" id="IPR043519">
    <property type="entry name" value="NT_sf"/>
</dbReference>
<keyword evidence="2" id="KW-1277">Toxin-antitoxin system</keyword>
<evidence type="ECO:0000256" key="1">
    <source>
        <dbReference type="ARBA" id="ARBA00001946"/>
    </source>
</evidence>
<sequence>MNQVKIHTKKELLNALSKNREMIKLFGVTSLGIFGSFSKGKIKDSSDVDLLVDFDPAKKSFDNFMDLSFFLEGIFGRKVEIVTTQSLSKFIGPHILNEVQNVSL</sequence>
<accession>A0ABW6D8X7</accession>
<evidence type="ECO:0000256" key="4">
    <source>
        <dbReference type="ARBA" id="ARBA00022695"/>
    </source>
</evidence>
<feature type="domain" description="Polymerase nucleotidyl transferase" evidence="10">
    <location>
        <begin position="21"/>
        <end position="89"/>
    </location>
</feature>
<evidence type="ECO:0000256" key="6">
    <source>
        <dbReference type="ARBA" id="ARBA00022741"/>
    </source>
</evidence>
<keyword evidence="5" id="KW-0479">Metal-binding</keyword>
<dbReference type="InterPro" id="IPR052038">
    <property type="entry name" value="Type-VII_TA_antitoxin"/>
</dbReference>